<reference evidence="1" key="1">
    <citation type="submission" date="2018-05" db="EMBL/GenBank/DDBJ databases">
        <authorList>
            <person name="Lanie J.A."/>
            <person name="Ng W.-L."/>
            <person name="Kazmierczak K.M."/>
            <person name="Andrzejewski T.M."/>
            <person name="Davidsen T.M."/>
            <person name="Wayne K.J."/>
            <person name="Tettelin H."/>
            <person name="Glass J.I."/>
            <person name="Rusch D."/>
            <person name="Podicherti R."/>
            <person name="Tsui H.-C.T."/>
            <person name="Winkler M.E."/>
        </authorList>
    </citation>
    <scope>NUCLEOTIDE SEQUENCE</scope>
</reference>
<dbReference type="AlphaFoldDB" id="A0A382R6L8"/>
<organism evidence="1">
    <name type="scientific">marine metagenome</name>
    <dbReference type="NCBI Taxonomy" id="408172"/>
    <lineage>
        <taxon>unclassified sequences</taxon>
        <taxon>metagenomes</taxon>
        <taxon>ecological metagenomes</taxon>
    </lineage>
</organism>
<sequence length="29" mass="3226">MVFDCGIKVINDNSSPTMTTGFNDKYNRG</sequence>
<gene>
    <name evidence="1" type="ORF">METZ01_LOCUS345661</name>
</gene>
<evidence type="ECO:0000313" key="1">
    <source>
        <dbReference type="EMBL" id="SVC92807.1"/>
    </source>
</evidence>
<dbReference type="EMBL" id="UINC01119177">
    <property type="protein sequence ID" value="SVC92807.1"/>
    <property type="molecule type" value="Genomic_DNA"/>
</dbReference>
<proteinExistence type="predicted"/>
<protein>
    <submittedName>
        <fullName evidence="1">Uncharacterized protein</fullName>
    </submittedName>
</protein>
<name>A0A382R6L8_9ZZZZ</name>
<accession>A0A382R6L8</accession>